<protein>
    <recommendedName>
        <fullName evidence="3 6">Flagellar basal body rod protein FlgB</fullName>
    </recommendedName>
</protein>
<dbReference type="Proteomes" id="UP000316649">
    <property type="component" value="Unassembled WGS sequence"/>
</dbReference>
<feature type="domain" description="Flagellar basal body rod protein N-terminal" evidence="7">
    <location>
        <begin position="14"/>
        <end position="37"/>
    </location>
</feature>
<reference evidence="8 9" key="1">
    <citation type="submission" date="2019-07" db="EMBL/GenBank/DDBJ databases">
        <title>The pathways for chlorine oxyanion respiration interact through the shared metabolite chlorate.</title>
        <authorList>
            <person name="Barnum T.P."/>
            <person name="Cheng Y."/>
            <person name="Hill K.A."/>
            <person name="Lucas L.N."/>
            <person name="Carlson H.K."/>
            <person name="Coates J.D."/>
        </authorList>
    </citation>
    <scope>NUCLEOTIDE SEQUENCE [LARGE SCALE GENOMIC DNA]</scope>
    <source>
        <strain evidence="8 9">BK-1</strain>
    </source>
</reference>
<dbReference type="RefSeq" id="WP_144358847.1">
    <property type="nucleotide sequence ID" value="NZ_VMNH01000009.1"/>
</dbReference>
<evidence type="ECO:0000256" key="3">
    <source>
        <dbReference type="ARBA" id="ARBA00014376"/>
    </source>
</evidence>
<keyword evidence="8" id="KW-0966">Cell projection</keyword>
<organism evidence="8 9">
    <name type="scientific">Sedimenticola selenatireducens</name>
    <dbReference type="NCBI Taxonomy" id="191960"/>
    <lineage>
        <taxon>Bacteria</taxon>
        <taxon>Pseudomonadati</taxon>
        <taxon>Pseudomonadota</taxon>
        <taxon>Gammaproteobacteria</taxon>
        <taxon>Chromatiales</taxon>
        <taxon>Sedimenticolaceae</taxon>
        <taxon>Sedimenticola</taxon>
    </lineage>
</organism>
<comment type="subcellular location">
    <subcellularLocation>
        <location evidence="1 6">Bacterial flagellum basal body</location>
    </subcellularLocation>
</comment>
<evidence type="ECO:0000313" key="8">
    <source>
        <dbReference type="EMBL" id="TVO75274.1"/>
    </source>
</evidence>
<comment type="function">
    <text evidence="5 6">Structural component of flagellum, the bacterial motility apparatus. Part of the rod structure of flagellar basal body.</text>
</comment>
<dbReference type="PANTHER" id="PTHR30435:SF12">
    <property type="entry name" value="FLAGELLAR BASAL BODY ROD PROTEIN FLGB"/>
    <property type="match status" value="1"/>
</dbReference>
<evidence type="ECO:0000256" key="2">
    <source>
        <dbReference type="ARBA" id="ARBA00009677"/>
    </source>
</evidence>
<dbReference type="PANTHER" id="PTHR30435">
    <property type="entry name" value="FLAGELLAR PROTEIN"/>
    <property type="match status" value="1"/>
</dbReference>
<comment type="caution">
    <text evidence="8">The sequence shown here is derived from an EMBL/GenBank/DDBJ whole genome shotgun (WGS) entry which is preliminary data.</text>
</comment>
<dbReference type="InterPro" id="IPR001444">
    <property type="entry name" value="Flag_bb_rod_N"/>
</dbReference>
<dbReference type="AlphaFoldDB" id="A0A557SCZ9"/>
<accession>A0A557SCZ9</accession>
<keyword evidence="9" id="KW-1185">Reference proteome</keyword>
<evidence type="ECO:0000256" key="6">
    <source>
        <dbReference type="PIRNR" id="PIRNR002889"/>
    </source>
</evidence>
<evidence type="ECO:0000259" key="7">
    <source>
        <dbReference type="Pfam" id="PF00460"/>
    </source>
</evidence>
<keyword evidence="8" id="KW-0282">Flagellum</keyword>
<sequence>MKLDKTLGLHAQSLQLHARRAEVLAGNIANADTPGYKARDFDFREILRQEQTPSVTVRTTHQNHIPLDNGVISPSEMAYRIPSQPSLDGNTVDSQLEHTAYAENAIQYQTSLRFLSGTIQTLKKAITGQ</sequence>
<dbReference type="GO" id="GO:0071978">
    <property type="term" value="P:bacterial-type flagellum-dependent swarming motility"/>
    <property type="evidence" value="ECO:0007669"/>
    <property type="project" value="TreeGrafter"/>
</dbReference>
<dbReference type="EMBL" id="VMNH01000009">
    <property type="protein sequence ID" value="TVO75274.1"/>
    <property type="molecule type" value="Genomic_DNA"/>
</dbReference>
<evidence type="ECO:0000256" key="4">
    <source>
        <dbReference type="ARBA" id="ARBA00023143"/>
    </source>
</evidence>
<dbReference type="PIRSF" id="PIRSF002889">
    <property type="entry name" value="Rod_FlgB"/>
    <property type="match status" value="1"/>
</dbReference>
<evidence type="ECO:0000256" key="1">
    <source>
        <dbReference type="ARBA" id="ARBA00004117"/>
    </source>
</evidence>
<comment type="subunit">
    <text evidence="6">The basal body constitutes a major portion of the flagellar organelle and consists of a number of rings mounted on a central rod.</text>
</comment>
<dbReference type="InterPro" id="IPR006300">
    <property type="entry name" value="FlgB"/>
</dbReference>
<keyword evidence="8" id="KW-0969">Cilium</keyword>
<dbReference type="GO" id="GO:0030694">
    <property type="term" value="C:bacterial-type flagellum basal body, rod"/>
    <property type="evidence" value="ECO:0007669"/>
    <property type="project" value="InterPro"/>
</dbReference>
<proteinExistence type="inferred from homology"/>
<comment type="similarity">
    <text evidence="2 6">Belongs to the flagella basal body rod proteins family.</text>
</comment>
<evidence type="ECO:0000256" key="5">
    <source>
        <dbReference type="ARBA" id="ARBA00024934"/>
    </source>
</evidence>
<dbReference type="OrthoDB" id="9788334at2"/>
<name>A0A557SCZ9_9GAMM</name>
<keyword evidence="4 6" id="KW-0975">Bacterial flagellum</keyword>
<evidence type="ECO:0000313" key="9">
    <source>
        <dbReference type="Proteomes" id="UP000316649"/>
    </source>
</evidence>
<gene>
    <name evidence="8" type="primary">flgB</name>
    <name evidence="8" type="ORF">FHP88_09730</name>
</gene>
<dbReference type="Pfam" id="PF00460">
    <property type="entry name" value="Flg_bb_rod"/>
    <property type="match status" value="1"/>
</dbReference>
<dbReference type="NCBIfam" id="TIGR01396">
    <property type="entry name" value="FlgB"/>
    <property type="match status" value="1"/>
</dbReference>